<evidence type="ECO:0000313" key="3">
    <source>
        <dbReference type="Proteomes" id="UP000008827"/>
    </source>
</evidence>
<dbReference type="PANTHER" id="PTHR34676:SF27">
    <property type="entry name" value="ASPARTYL-TRNA SYNTHETASE"/>
    <property type="match status" value="1"/>
</dbReference>
<dbReference type="SUPFAM" id="SSF57756">
    <property type="entry name" value="Retrovirus zinc finger-like domains"/>
    <property type="match status" value="1"/>
</dbReference>
<dbReference type="InterPro" id="IPR036875">
    <property type="entry name" value="Znf_CCHC_sf"/>
</dbReference>
<name>A0A0R0LIC3_SOYBN</name>
<dbReference type="GO" id="GO:0008270">
    <property type="term" value="F:zinc ion binding"/>
    <property type="evidence" value="ECO:0007669"/>
    <property type="project" value="InterPro"/>
</dbReference>
<dbReference type="Gramene" id="KRH75711">
    <property type="protein sequence ID" value="KRH75711"/>
    <property type="gene ID" value="GLYMA_01G103000"/>
</dbReference>
<reference evidence="1 2" key="1">
    <citation type="journal article" date="2010" name="Nature">
        <title>Genome sequence of the palaeopolyploid soybean.</title>
        <authorList>
            <person name="Schmutz J."/>
            <person name="Cannon S.B."/>
            <person name="Schlueter J."/>
            <person name="Ma J."/>
            <person name="Mitros T."/>
            <person name="Nelson W."/>
            <person name="Hyten D.L."/>
            <person name="Song Q."/>
            <person name="Thelen J.J."/>
            <person name="Cheng J."/>
            <person name="Xu D."/>
            <person name="Hellsten U."/>
            <person name="May G.D."/>
            <person name="Yu Y."/>
            <person name="Sakurai T."/>
            <person name="Umezawa T."/>
            <person name="Bhattacharyya M.K."/>
            <person name="Sandhu D."/>
            <person name="Valliyodan B."/>
            <person name="Lindquist E."/>
            <person name="Peto M."/>
            <person name="Grant D."/>
            <person name="Shu S."/>
            <person name="Goodstein D."/>
            <person name="Barry K."/>
            <person name="Futrell-Griggs M."/>
            <person name="Abernathy B."/>
            <person name="Du J."/>
            <person name="Tian Z."/>
            <person name="Zhu L."/>
            <person name="Gill N."/>
            <person name="Joshi T."/>
            <person name="Libault M."/>
            <person name="Sethuraman A."/>
            <person name="Zhang X.-C."/>
            <person name="Shinozaki K."/>
            <person name="Nguyen H.T."/>
            <person name="Wing R.A."/>
            <person name="Cregan P."/>
            <person name="Specht J."/>
            <person name="Grimwood J."/>
            <person name="Rokhsar D."/>
            <person name="Stacey G."/>
            <person name="Shoemaker R.C."/>
            <person name="Jackson S.A."/>
        </authorList>
    </citation>
    <scope>NUCLEOTIDE SEQUENCE</scope>
    <source>
        <strain evidence="2">cv. Williams 82</strain>
        <tissue evidence="1">Callus</tissue>
    </source>
</reference>
<protein>
    <recommendedName>
        <fullName evidence="4">CCHC-type domain-containing protein</fullName>
    </recommendedName>
</protein>
<reference evidence="1" key="3">
    <citation type="submission" date="2018-07" db="EMBL/GenBank/DDBJ databases">
        <title>WGS assembly of Glycine max.</title>
        <authorList>
            <person name="Schmutz J."/>
            <person name="Cannon S."/>
            <person name="Schlueter J."/>
            <person name="Ma J."/>
            <person name="Mitros T."/>
            <person name="Nelson W."/>
            <person name="Hyten D."/>
            <person name="Song Q."/>
            <person name="Thelen J."/>
            <person name="Cheng J."/>
            <person name="Xu D."/>
            <person name="Hellsten U."/>
            <person name="May G."/>
            <person name="Yu Y."/>
            <person name="Sakurai T."/>
            <person name="Umezawa T."/>
            <person name="Bhattacharyya M."/>
            <person name="Sandhu D."/>
            <person name="Valliyodan B."/>
            <person name="Lindquist E."/>
            <person name="Peto M."/>
            <person name="Grant D."/>
            <person name="Shu S."/>
            <person name="Goodstein D."/>
            <person name="Barry K."/>
            <person name="Futrell-Griggs M."/>
            <person name="Abernathy B."/>
            <person name="Du J."/>
            <person name="Tian Z."/>
            <person name="Zhu L."/>
            <person name="Gill N."/>
            <person name="Joshi T."/>
            <person name="Libault M."/>
            <person name="Sethuraman A."/>
            <person name="Zhang X."/>
            <person name="Shinozaki K."/>
            <person name="Nguyen H."/>
            <person name="Wing R."/>
            <person name="Cregan P."/>
            <person name="Specht J."/>
            <person name="Grimwood J."/>
            <person name="Rokhsar D."/>
            <person name="Stacey G."/>
            <person name="Shoemaker R."/>
            <person name="Jackson S."/>
        </authorList>
    </citation>
    <scope>NUCLEOTIDE SEQUENCE</scope>
    <source>
        <tissue evidence="1">Callus</tissue>
    </source>
</reference>
<dbReference type="GO" id="GO:0003676">
    <property type="term" value="F:nucleic acid binding"/>
    <property type="evidence" value="ECO:0007669"/>
    <property type="project" value="InterPro"/>
</dbReference>
<dbReference type="EMBL" id="CM000834">
    <property type="protein sequence ID" value="KRH75711.1"/>
    <property type="molecule type" value="Genomic_DNA"/>
</dbReference>
<accession>A0A0R0LIC3</accession>
<proteinExistence type="predicted"/>
<sequence>MLCFVTYEVTSHVKRNKLSLFTCMYELFYMEEGKDIQTMFGCFQNILNELRSLDKTYDNYNHIDIILRSLSRKWRPQVIALRALKNPDSMSLEEMKEGLKKENTLALNSQKIKKASLSREQVSRSFYKALKIENYFDEEYEEEFDEDELAFISWKIRKMWKNNDVSKWKNSSKRVLKEKKDKDKSSIICYECKKPGHFKTRRNTKRPRKRNVS</sequence>
<dbReference type="InParanoid" id="A0A0R0LIC3"/>
<dbReference type="Pfam" id="PF14223">
    <property type="entry name" value="Retrotran_gag_2"/>
    <property type="match status" value="1"/>
</dbReference>
<evidence type="ECO:0000313" key="1">
    <source>
        <dbReference type="EMBL" id="KRH75711.1"/>
    </source>
</evidence>
<keyword evidence="3" id="KW-1185">Reference proteome</keyword>
<dbReference type="Proteomes" id="UP000008827">
    <property type="component" value="Chromosome 1"/>
</dbReference>
<organism evidence="1">
    <name type="scientific">Glycine max</name>
    <name type="common">Soybean</name>
    <name type="synonym">Glycine hispida</name>
    <dbReference type="NCBI Taxonomy" id="3847"/>
    <lineage>
        <taxon>Eukaryota</taxon>
        <taxon>Viridiplantae</taxon>
        <taxon>Streptophyta</taxon>
        <taxon>Embryophyta</taxon>
        <taxon>Tracheophyta</taxon>
        <taxon>Spermatophyta</taxon>
        <taxon>Magnoliopsida</taxon>
        <taxon>eudicotyledons</taxon>
        <taxon>Gunneridae</taxon>
        <taxon>Pentapetalae</taxon>
        <taxon>rosids</taxon>
        <taxon>fabids</taxon>
        <taxon>Fabales</taxon>
        <taxon>Fabaceae</taxon>
        <taxon>Papilionoideae</taxon>
        <taxon>50 kb inversion clade</taxon>
        <taxon>NPAAA clade</taxon>
        <taxon>indigoferoid/millettioid clade</taxon>
        <taxon>Phaseoleae</taxon>
        <taxon>Glycine</taxon>
        <taxon>Glycine subgen. Soja</taxon>
    </lineage>
</organism>
<dbReference type="EnsemblPlants" id="KRH75711">
    <property type="protein sequence ID" value="KRH75711"/>
    <property type="gene ID" value="GLYMA_01G103000"/>
</dbReference>
<gene>
    <name evidence="1" type="ORF">GLYMA_01G103000</name>
</gene>
<dbReference type="PANTHER" id="PTHR34676">
    <property type="entry name" value="DUF4219 DOMAIN-CONTAINING PROTEIN-RELATED"/>
    <property type="match status" value="1"/>
</dbReference>
<dbReference type="AlphaFoldDB" id="A0A0R0LIC3"/>
<reference evidence="2" key="2">
    <citation type="submission" date="2018-02" db="UniProtKB">
        <authorList>
            <consortium name="EnsemblPlants"/>
        </authorList>
    </citation>
    <scope>IDENTIFICATION</scope>
    <source>
        <strain evidence="2">Williams 82</strain>
    </source>
</reference>
<evidence type="ECO:0008006" key="4">
    <source>
        <dbReference type="Google" id="ProtNLM"/>
    </source>
</evidence>
<evidence type="ECO:0000313" key="2">
    <source>
        <dbReference type="EnsemblPlants" id="KRH75711"/>
    </source>
</evidence>